<evidence type="ECO:0000256" key="5">
    <source>
        <dbReference type="ARBA" id="ARBA00023136"/>
    </source>
</evidence>
<evidence type="ECO:0000259" key="15">
    <source>
        <dbReference type="PROSITE" id="PS01180"/>
    </source>
</evidence>
<evidence type="ECO:0000256" key="12">
    <source>
        <dbReference type="PROSITE-ProRule" id="PRU00059"/>
    </source>
</evidence>
<dbReference type="PANTHER" id="PTHR14002:SF27">
    <property type="entry name" value="CUB AND ZONA PELLUCIDA-LIKE DOMAIN-CONTAINING PROTEIN 1"/>
    <property type="match status" value="1"/>
</dbReference>
<dbReference type="RefSeq" id="XP_004751839.1">
    <property type="nucleotide sequence ID" value="XM_004751782.3"/>
</dbReference>
<keyword evidence="4 13" id="KW-1133">Transmembrane helix</keyword>
<dbReference type="Gene3D" id="2.60.40.3210">
    <property type="entry name" value="Zona pellucida, ZP-N domain"/>
    <property type="match status" value="1"/>
</dbReference>
<dbReference type="HOGENOM" id="CLU_024908_1_0_1"/>
<feature type="domain" description="CUB" evidence="15">
    <location>
        <begin position="156"/>
        <end position="267"/>
    </location>
</feature>
<evidence type="ECO:0000256" key="9">
    <source>
        <dbReference type="ARBA" id="ARBA00056679"/>
    </source>
</evidence>
<dbReference type="STRING" id="9669.ENSMPUP00000002785"/>
<evidence type="ECO:0000256" key="3">
    <source>
        <dbReference type="ARBA" id="ARBA00022737"/>
    </source>
</evidence>
<evidence type="ECO:0000313" key="17">
    <source>
        <dbReference type="Ensembl" id="ENSMPUP00000002785.1"/>
    </source>
</evidence>
<dbReference type="InterPro" id="IPR055356">
    <property type="entry name" value="ZP-N"/>
</dbReference>
<evidence type="ECO:0000256" key="10">
    <source>
        <dbReference type="ARBA" id="ARBA00060473"/>
    </source>
</evidence>
<dbReference type="Gene3D" id="2.60.40.4100">
    <property type="entry name" value="Zona pellucida, ZP-C domain"/>
    <property type="match status" value="1"/>
</dbReference>
<reference evidence="17" key="1">
    <citation type="submission" date="2024-06" db="UniProtKB">
        <authorList>
            <consortium name="Ensembl"/>
        </authorList>
    </citation>
    <scope>IDENTIFICATION</scope>
</reference>
<dbReference type="EMBL" id="AEYP01029876">
    <property type="status" value="NOT_ANNOTATED_CDS"/>
    <property type="molecule type" value="Genomic_DNA"/>
</dbReference>
<dbReference type="InterPro" id="IPR048290">
    <property type="entry name" value="ZP_chr"/>
</dbReference>
<dbReference type="FunFam" id="2.60.40.4100:FF:000005">
    <property type="entry name" value="Deleted in malignant brain tumors 1"/>
    <property type="match status" value="1"/>
</dbReference>
<evidence type="ECO:0000256" key="14">
    <source>
        <dbReference type="SAM" id="SignalP"/>
    </source>
</evidence>
<dbReference type="PRINTS" id="PR00023">
    <property type="entry name" value="ZPELLUCIDA"/>
</dbReference>
<dbReference type="GO" id="GO:0032023">
    <property type="term" value="P:trypsinogen activation"/>
    <property type="evidence" value="ECO:0007669"/>
    <property type="project" value="Ensembl"/>
</dbReference>
<dbReference type="FunFam" id="2.60.120.290:FF:000004">
    <property type="entry name" value="Metalloendopeptidase"/>
    <property type="match status" value="1"/>
</dbReference>
<gene>
    <name evidence="17 19" type="primary">CUZD1</name>
</gene>
<dbReference type="Pfam" id="PF00100">
    <property type="entry name" value="Zona_pellucida"/>
    <property type="match status" value="1"/>
</dbReference>
<dbReference type="GO" id="GO:0042589">
    <property type="term" value="C:zymogen granule membrane"/>
    <property type="evidence" value="ECO:0007669"/>
    <property type="project" value="UniProtKB-SubCell"/>
</dbReference>
<dbReference type="SMART" id="SM00042">
    <property type="entry name" value="CUB"/>
    <property type="match status" value="2"/>
</dbReference>
<dbReference type="InterPro" id="IPR055355">
    <property type="entry name" value="ZP-C"/>
</dbReference>
<keyword evidence="8" id="KW-0968">Cytoplasmic vesicle</keyword>
<dbReference type="PROSITE" id="PS01180">
    <property type="entry name" value="CUB"/>
    <property type="match status" value="2"/>
</dbReference>
<comment type="subcellular location">
    <subcellularLocation>
        <location evidence="10">Zymogen granule membrane</location>
        <topology evidence="10">Single-pass type I membrane protein</topology>
    </subcellularLocation>
</comment>
<accession>M3XUN5</accession>
<dbReference type="GeneID" id="101677568"/>
<dbReference type="CDD" id="cd00041">
    <property type="entry name" value="CUB"/>
    <property type="match status" value="2"/>
</dbReference>
<dbReference type="Gene3D" id="2.60.120.290">
    <property type="entry name" value="Spermadhesin, CUB domain"/>
    <property type="match status" value="2"/>
</dbReference>
<evidence type="ECO:0000256" key="4">
    <source>
        <dbReference type="ARBA" id="ARBA00022989"/>
    </source>
</evidence>
<dbReference type="InterPro" id="IPR035914">
    <property type="entry name" value="Sperma_CUB_dom_sf"/>
</dbReference>
<evidence type="ECO:0000256" key="2">
    <source>
        <dbReference type="ARBA" id="ARBA00022729"/>
    </source>
</evidence>
<dbReference type="InterPro" id="IPR001507">
    <property type="entry name" value="ZP_dom"/>
</dbReference>
<dbReference type="AlphaFoldDB" id="M3XUN5"/>
<keyword evidence="7" id="KW-0325">Glycoprotein</keyword>
<comment type="function">
    <text evidence="9">Localized to zymogen granules, where it functions in trypsinogen activation. May indirectly regulate cell motility, cell-cell and cell/extracellular matrix interactions.</text>
</comment>
<proteinExistence type="predicted"/>
<dbReference type="CTD" id="50624"/>
<dbReference type="eggNOG" id="ENOG502RSDM">
    <property type="taxonomic scope" value="Eukaryota"/>
</dbReference>
<keyword evidence="1 13" id="KW-0812">Transmembrane</keyword>
<evidence type="ECO:0000256" key="8">
    <source>
        <dbReference type="ARBA" id="ARBA00023329"/>
    </source>
</evidence>
<evidence type="ECO:0000256" key="7">
    <source>
        <dbReference type="ARBA" id="ARBA00023180"/>
    </source>
</evidence>
<name>M3XUN5_MUSPF</name>
<reference evidence="19" key="2">
    <citation type="submission" date="2025-04" db="UniProtKB">
        <authorList>
            <consortium name="RefSeq"/>
        </authorList>
    </citation>
    <scope>IDENTIFICATION</scope>
    <source>
        <tissue evidence="19">Brain</tissue>
    </source>
</reference>
<dbReference type="Pfam" id="PF00431">
    <property type="entry name" value="CUB"/>
    <property type="match status" value="2"/>
</dbReference>
<dbReference type="Proteomes" id="UP000000715">
    <property type="component" value="Unplaced"/>
</dbReference>
<dbReference type="SMART" id="SM00241">
    <property type="entry name" value="ZP"/>
    <property type="match status" value="1"/>
</dbReference>
<dbReference type="InterPro" id="IPR042235">
    <property type="entry name" value="ZP-C_dom"/>
</dbReference>
<evidence type="ECO:0000256" key="1">
    <source>
        <dbReference type="ARBA" id="ARBA00022692"/>
    </source>
</evidence>
<keyword evidence="3" id="KW-0677">Repeat</keyword>
<comment type="caution">
    <text evidence="12">Lacks conserved residue(s) required for the propagation of feature annotation.</text>
</comment>
<dbReference type="PROSITE" id="PS51034">
    <property type="entry name" value="ZP_2"/>
    <property type="match status" value="1"/>
</dbReference>
<dbReference type="Pfam" id="PF23344">
    <property type="entry name" value="ZP-N"/>
    <property type="match status" value="1"/>
</dbReference>
<feature type="transmembrane region" description="Helical" evidence="13">
    <location>
        <begin position="573"/>
        <end position="595"/>
    </location>
</feature>
<dbReference type="Ensembl" id="ENSMPUT00000002844.1">
    <property type="protein sequence ID" value="ENSMPUP00000002785.1"/>
    <property type="gene ID" value="ENSMPUG00000002814.1"/>
</dbReference>
<evidence type="ECO:0000256" key="6">
    <source>
        <dbReference type="ARBA" id="ARBA00023157"/>
    </source>
</evidence>
<dbReference type="EMBL" id="AEYP01029877">
    <property type="status" value="NOT_ANNOTATED_CDS"/>
    <property type="molecule type" value="Genomic_DNA"/>
</dbReference>
<dbReference type="KEGG" id="mpuf:101677568"/>
<keyword evidence="6" id="KW-1015">Disulfide bond</keyword>
<feature type="domain" description="ZP" evidence="16">
    <location>
        <begin position="278"/>
        <end position="521"/>
    </location>
</feature>
<dbReference type="EMBL" id="AEYP01029879">
    <property type="status" value="NOT_ANNOTATED_CDS"/>
    <property type="molecule type" value="Genomic_DNA"/>
</dbReference>
<dbReference type="GeneTree" id="ENSGT00940000154525"/>
<evidence type="ECO:0000313" key="18">
    <source>
        <dbReference type="Proteomes" id="UP000000715"/>
    </source>
</evidence>
<evidence type="ECO:0000256" key="13">
    <source>
        <dbReference type="SAM" id="Phobius"/>
    </source>
</evidence>
<dbReference type="EMBL" id="AEYP01029878">
    <property type="status" value="NOT_ANNOTATED_CDS"/>
    <property type="molecule type" value="Genomic_DNA"/>
</dbReference>
<evidence type="ECO:0000256" key="11">
    <source>
        <dbReference type="ARBA" id="ARBA00070950"/>
    </source>
</evidence>
<keyword evidence="18" id="KW-1185">Reference proteome</keyword>
<feature type="signal peptide" evidence="14">
    <location>
        <begin position="1"/>
        <end position="21"/>
    </location>
</feature>
<keyword evidence="2 14" id="KW-0732">Signal</keyword>
<feature type="domain" description="CUB" evidence="15">
    <location>
        <begin position="34"/>
        <end position="148"/>
    </location>
</feature>
<feature type="chain" id="PRO_5044735732" description="CUB and zona pellucida-like domain-containing protein 1" evidence="14">
    <location>
        <begin position="22"/>
        <end position="610"/>
    </location>
</feature>
<sequence>MMEAVRRKLLLLALLIVPCWTELNWTKSEGKSSCQASLGGSSQSDVHRALILQLNPNEDCTWTLERPENKSIRIIFSYFQLDPDGRCESENIKVFDGNSTKGSLLGQVCSKHDYIPVFESSSDTLTIQILTDSVRIQRSVFIFYYFFSFGSSVPDCGGYLDSLEGSFTSPNYPNSHPQLAYCVWHIQVEKGYKIKLNFRDIFLEVDEHCRFDFIAVYDGPSTTSGLIGQVCGRVRPTFESSSDSLTVVLSTDYANSYRGFSASYTSIYAENINTTSLTCSSDKMRAIISKSYLASLKYRENNLHLNDPTCRPKISNVVEFSFPLDGCGTIKKVEDHSVTYTNMITLIPSPTSEVITRQKHLQIILKCEMESNSTVEMMYITEDDVIQNQSALGKYNTSMALFESNSFEKPILESPYYVDLNETLFVQVSLRTSDPNLVVFLDTCIASPTPDFASPTYDLIRSGCIQDDTCMMYPLSGHYGRFQFNAFKFLRSLGSVYLQCKILICDSGDHQSRCNQGCVSRRKRDISSYKWKTDSVIGPIRLKRDRSASGNPGFQDQIHGEETQSQSFDSLHLFSFMVLALNVVMVAVIVARHFVNQRTDYKYEKLQNIN</sequence>
<dbReference type="InterPro" id="IPR000859">
    <property type="entry name" value="CUB_dom"/>
</dbReference>
<dbReference type="SUPFAM" id="SSF49854">
    <property type="entry name" value="Spermadhesin, CUB domain"/>
    <property type="match status" value="2"/>
</dbReference>
<evidence type="ECO:0000259" key="16">
    <source>
        <dbReference type="PROSITE" id="PS51034"/>
    </source>
</evidence>
<dbReference type="FunFam" id="2.60.40.3210:FF:000009">
    <property type="entry name" value="CUB and zona pellucida-like domain-containing protein 1"/>
    <property type="match status" value="1"/>
</dbReference>
<keyword evidence="5 13" id="KW-0472">Membrane</keyword>
<protein>
    <recommendedName>
        <fullName evidence="11">CUB and zona pellucida-like domain-containing protein 1</fullName>
    </recommendedName>
</protein>
<evidence type="ECO:0000313" key="19">
    <source>
        <dbReference type="RefSeq" id="XP_004751839.1"/>
    </source>
</evidence>
<dbReference type="FunFam" id="2.60.120.290:FF:000078">
    <property type="entry name" value="CUB and zona pellucida-like domain-containing protein 1"/>
    <property type="match status" value="1"/>
</dbReference>
<dbReference type="OMA" id="CEMEYNS"/>
<dbReference type="PANTHER" id="PTHR14002">
    <property type="entry name" value="ENDOGLIN/TGF-BETA RECEPTOR TYPE III"/>
    <property type="match status" value="1"/>
</dbReference>
<organism evidence="17">
    <name type="scientific">Mustela putorius furo</name>
    <name type="common">European domestic ferret</name>
    <name type="synonym">Mustela furo</name>
    <dbReference type="NCBI Taxonomy" id="9669"/>
    <lineage>
        <taxon>Eukaryota</taxon>
        <taxon>Metazoa</taxon>
        <taxon>Chordata</taxon>
        <taxon>Craniata</taxon>
        <taxon>Vertebrata</taxon>
        <taxon>Euteleostomi</taxon>
        <taxon>Mammalia</taxon>
        <taxon>Eutheria</taxon>
        <taxon>Laurasiatheria</taxon>
        <taxon>Carnivora</taxon>
        <taxon>Caniformia</taxon>
        <taxon>Musteloidea</taxon>
        <taxon>Mustelidae</taxon>
        <taxon>Mustelinae</taxon>
        <taxon>Mustela</taxon>
    </lineage>
</organism>
<dbReference type="OrthoDB" id="10063988at2759"/>